<evidence type="ECO:0000313" key="3">
    <source>
        <dbReference type="Proteomes" id="UP000199679"/>
    </source>
</evidence>
<accession>A0A1H1P1Q8</accession>
<dbReference type="STRING" id="652787.SAMN05216490_0447"/>
<dbReference type="AlphaFoldDB" id="A0A1H1P1Q8"/>
<name>A0A1H1P1Q8_MUCMA</name>
<dbReference type="Proteomes" id="UP000199679">
    <property type="component" value="Chromosome I"/>
</dbReference>
<dbReference type="EMBL" id="LT629740">
    <property type="protein sequence ID" value="SDS05122.1"/>
    <property type="molecule type" value="Genomic_DNA"/>
</dbReference>
<dbReference type="OrthoDB" id="835191at2"/>
<evidence type="ECO:0000313" key="2">
    <source>
        <dbReference type="EMBL" id="SDS05122.1"/>
    </source>
</evidence>
<proteinExistence type="predicted"/>
<protein>
    <submittedName>
        <fullName evidence="2">Uncharacterized protein</fullName>
    </submittedName>
</protein>
<feature type="signal peptide" evidence="1">
    <location>
        <begin position="1"/>
        <end position="18"/>
    </location>
</feature>
<keyword evidence="1" id="KW-0732">Signal</keyword>
<keyword evidence="3" id="KW-1185">Reference proteome</keyword>
<evidence type="ECO:0000256" key="1">
    <source>
        <dbReference type="SAM" id="SignalP"/>
    </source>
</evidence>
<gene>
    <name evidence="2" type="ORF">SAMN05216490_0447</name>
</gene>
<organism evidence="2 3">
    <name type="scientific">Mucilaginibacter mallensis</name>
    <dbReference type="NCBI Taxonomy" id="652787"/>
    <lineage>
        <taxon>Bacteria</taxon>
        <taxon>Pseudomonadati</taxon>
        <taxon>Bacteroidota</taxon>
        <taxon>Sphingobacteriia</taxon>
        <taxon>Sphingobacteriales</taxon>
        <taxon>Sphingobacteriaceae</taxon>
        <taxon>Mucilaginibacter</taxon>
    </lineage>
</organism>
<sequence length="293" mass="33616">MKYFCVVLFLFTCNAVNAAVKLRLYTDTTVKSTADTDTVVRKMSISAGVVYGSDVQFFGRTGPITYPFVSTDVIYNTKNGFFAYGSALKVLGYNPLFDELDLGAGYLYKISKQFSGAASYTRFLFNRDAAQVIKSASANDIDLKNTYDWKFAKSSVIVDYLFGKEDDIFVTINTTKHFESNFNIFDDKDYLTFDPTITAILGTQNFVQRYAMDHQYQTQVDNIFFSDPDAPRQAHDNSQFNALNYNIKIPIAYNRPHYTFEFSYKYSIPVNVEGALLNRKESFYNLTFYYVFY</sequence>
<dbReference type="RefSeq" id="WP_091368566.1">
    <property type="nucleotide sequence ID" value="NZ_LT629740.1"/>
</dbReference>
<feature type="chain" id="PRO_5009256144" evidence="1">
    <location>
        <begin position="19"/>
        <end position="293"/>
    </location>
</feature>
<reference evidence="2 3" key="1">
    <citation type="submission" date="2016-10" db="EMBL/GenBank/DDBJ databases">
        <authorList>
            <person name="de Groot N.N."/>
        </authorList>
    </citation>
    <scope>NUCLEOTIDE SEQUENCE [LARGE SCALE GENOMIC DNA]</scope>
    <source>
        <strain evidence="2 3">MP1X4</strain>
    </source>
</reference>